<feature type="coiled-coil region" evidence="5">
    <location>
        <begin position="525"/>
        <end position="584"/>
    </location>
</feature>
<proteinExistence type="inferred from homology"/>
<dbReference type="Proteomes" id="UP000054350">
    <property type="component" value="Unassembled WGS sequence"/>
</dbReference>
<reference evidence="8 9" key="1">
    <citation type="submission" date="2009-11" db="EMBL/GenBank/DDBJ databases">
        <title>Annotation of Allomyces macrogynus ATCC 38327.</title>
        <authorList>
            <consortium name="The Broad Institute Genome Sequencing Platform"/>
            <person name="Russ C."/>
            <person name="Cuomo C."/>
            <person name="Burger G."/>
            <person name="Gray M.W."/>
            <person name="Holland P.W.H."/>
            <person name="King N."/>
            <person name="Lang F.B.F."/>
            <person name="Roger A.J."/>
            <person name="Ruiz-Trillo I."/>
            <person name="Young S.K."/>
            <person name="Zeng Q."/>
            <person name="Gargeya S."/>
            <person name="Fitzgerald M."/>
            <person name="Haas B."/>
            <person name="Abouelleil A."/>
            <person name="Alvarado L."/>
            <person name="Arachchi H.M."/>
            <person name="Berlin A."/>
            <person name="Chapman S.B."/>
            <person name="Gearin G."/>
            <person name="Goldberg J."/>
            <person name="Griggs A."/>
            <person name="Gujja S."/>
            <person name="Hansen M."/>
            <person name="Heiman D."/>
            <person name="Howarth C."/>
            <person name="Larimer J."/>
            <person name="Lui A."/>
            <person name="MacDonald P.J.P."/>
            <person name="McCowen C."/>
            <person name="Montmayeur A."/>
            <person name="Murphy C."/>
            <person name="Neiman D."/>
            <person name="Pearson M."/>
            <person name="Priest M."/>
            <person name="Roberts A."/>
            <person name="Saif S."/>
            <person name="Shea T."/>
            <person name="Sisk P."/>
            <person name="Stolte C."/>
            <person name="Sykes S."/>
            <person name="Wortman J."/>
            <person name="Nusbaum C."/>
            <person name="Birren B."/>
        </authorList>
    </citation>
    <scope>NUCLEOTIDE SEQUENCE [LARGE SCALE GENOMIC DNA]</scope>
    <source>
        <strain evidence="8 9">ATCC 38327</strain>
    </source>
</reference>
<name>A0A0L0T7F7_ALLM3</name>
<dbReference type="PROSITE" id="PS51715">
    <property type="entry name" value="G_GB1_RHD3"/>
    <property type="match status" value="1"/>
</dbReference>
<evidence type="ECO:0000256" key="6">
    <source>
        <dbReference type="SAM" id="MobiDB-lite"/>
    </source>
</evidence>
<dbReference type="InterPro" id="IPR027417">
    <property type="entry name" value="P-loop_NTPase"/>
</dbReference>
<dbReference type="Gene3D" id="3.40.50.300">
    <property type="entry name" value="P-loop containing nucleotide triphosphate hydrolases"/>
    <property type="match status" value="1"/>
</dbReference>
<dbReference type="AlphaFoldDB" id="A0A0L0T7F7"/>
<dbReference type="VEuPathDB" id="FungiDB:AMAG_20307"/>
<evidence type="ECO:0000256" key="2">
    <source>
        <dbReference type="ARBA" id="ARBA00022801"/>
    </source>
</evidence>
<dbReference type="OrthoDB" id="2135133at2759"/>
<dbReference type="EMBL" id="GG745367">
    <property type="protein sequence ID" value="KNE70670.1"/>
    <property type="molecule type" value="Genomic_DNA"/>
</dbReference>
<dbReference type="InterPro" id="IPR030386">
    <property type="entry name" value="G_GB1_RHD3_dom"/>
</dbReference>
<sequence>MWALDRATLKRRKLPDTMSVILLDTEGLGSFTKTESHDVKIFSLAVLLSSFLVYNSLGTIDDTAVENMSLIVELTKSIRASTDASAAQSLGPAVRPDPAIMRQFYPRFLWLLRDFALELKIEGRAVTEDEYLEQALKPLPGSDKDIVSKNKVRECIRSFFPTRNCYTLKRPVDDEDDLQELGSLAPDKFRKEYLAQVDKLIQFVYANLTPKMLFGTQLNGRVFVSIMRQYVAAINSGSVPAISNAWDAVVAQQSESALANAKATYARTLASSTPHADLAATLAASTRAETAAVAAFLRGAVLHALQPAKLAALLDELRTDAAERLAAAVNDVVHQYDAENAVAAANAVRAVQTAAEGLVARTDVSERVLDELSAAVDEAMGKYLAEARGEEDAKYGALARAAWTPAVLAAGKAVAAGTAGRAMKAAEERQKAEMDKARHDYAVVQELYQSVDKEWQKEQANTKQLRQEANDLRYEIMGHQKTIKSLEDTTAALKDRGNLLETQLIETTTILDKERAARTQAETDLIDLSKAHAEAVQERDRLRDQLNKATSEGGAVSAARDELAAELSARQARIDALAQELEEAYAMVERARNPPPPPEQVQVEEPPKEKEPGCKCVIM</sequence>
<evidence type="ECO:0000256" key="5">
    <source>
        <dbReference type="SAM" id="Coils"/>
    </source>
</evidence>
<dbReference type="SUPFAM" id="SSF52540">
    <property type="entry name" value="P-loop containing nucleoside triphosphate hydrolases"/>
    <property type="match status" value="1"/>
</dbReference>
<evidence type="ECO:0000256" key="4">
    <source>
        <dbReference type="PROSITE-ProRule" id="PRU01052"/>
    </source>
</evidence>
<keyword evidence="9" id="KW-1185">Reference proteome</keyword>
<evidence type="ECO:0000313" key="9">
    <source>
        <dbReference type="Proteomes" id="UP000054350"/>
    </source>
</evidence>
<dbReference type="GO" id="GO:0005525">
    <property type="term" value="F:GTP binding"/>
    <property type="evidence" value="ECO:0007669"/>
    <property type="project" value="UniProtKB-KW"/>
</dbReference>
<dbReference type="PANTHER" id="PTHR10751">
    <property type="entry name" value="GUANYLATE BINDING PROTEIN"/>
    <property type="match status" value="1"/>
</dbReference>
<dbReference type="eggNOG" id="KOG2037">
    <property type="taxonomic scope" value="Eukaryota"/>
</dbReference>
<dbReference type="InterPro" id="IPR036543">
    <property type="entry name" value="Guanylate-bd_C_sf"/>
</dbReference>
<comment type="similarity">
    <text evidence="4">Belongs to the TRAFAC class dynamin-like GTPase superfamily. GB1/RHD3 GTPase family.</text>
</comment>
<feature type="region of interest" description="Disordered" evidence="6">
    <location>
        <begin position="591"/>
        <end position="619"/>
    </location>
</feature>
<keyword evidence="1" id="KW-0547">Nucleotide-binding</keyword>
<accession>A0A0L0T7F7</accession>
<gene>
    <name evidence="8" type="ORF">AMAG_20307</name>
</gene>
<dbReference type="Pfam" id="PF02263">
    <property type="entry name" value="GBP"/>
    <property type="match status" value="1"/>
</dbReference>
<protein>
    <recommendedName>
        <fullName evidence="7">GB1/RHD3-type G domain-containing protein</fullName>
    </recommendedName>
</protein>
<dbReference type="SUPFAM" id="SSF48340">
    <property type="entry name" value="Interferon-induced guanylate-binding protein 1 (GBP1), C-terminal domain"/>
    <property type="match status" value="1"/>
</dbReference>
<dbReference type="Gene3D" id="1.20.1000.10">
    <property type="entry name" value="Guanylate-binding protein, C-terminal domain"/>
    <property type="match status" value="1"/>
</dbReference>
<keyword evidence="2" id="KW-0378">Hydrolase</keyword>
<keyword evidence="3" id="KW-0342">GTP-binding</keyword>
<feature type="domain" description="GB1/RHD3-type G" evidence="7">
    <location>
        <begin position="1"/>
        <end position="218"/>
    </location>
</feature>
<organism evidence="8 9">
    <name type="scientific">Allomyces macrogynus (strain ATCC 38327)</name>
    <name type="common">Allomyces javanicus var. macrogynus</name>
    <dbReference type="NCBI Taxonomy" id="578462"/>
    <lineage>
        <taxon>Eukaryota</taxon>
        <taxon>Fungi</taxon>
        <taxon>Fungi incertae sedis</taxon>
        <taxon>Blastocladiomycota</taxon>
        <taxon>Blastocladiomycetes</taxon>
        <taxon>Blastocladiales</taxon>
        <taxon>Blastocladiaceae</taxon>
        <taxon>Allomyces</taxon>
    </lineage>
</organism>
<dbReference type="Pfam" id="PF02841">
    <property type="entry name" value="GBP_C"/>
    <property type="match status" value="1"/>
</dbReference>
<evidence type="ECO:0000256" key="3">
    <source>
        <dbReference type="ARBA" id="ARBA00023134"/>
    </source>
</evidence>
<dbReference type="STRING" id="578462.A0A0L0T7F7"/>
<evidence type="ECO:0000256" key="1">
    <source>
        <dbReference type="ARBA" id="ARBA00022741"/>
    </source>
</evidence>
<keyword evidence="5" id="KW-0175">Coiled coil</keyword>
<dbReference type="InterPro" id="IPR003191">
    <property type="entry name" value="Guanylate-bd/ATL_C"/>
</dbReference>
<evidence type="ECO:0000259" key="7">
    <source>
        <dbReference type="PROSITE" id="PS51715"/>
    </source>
</evidence>
<evidence type="ECO:0000313" key="8">
    <source>
        <dbReference type="EMBL" id="KNE70670.1"/>
    </source>
</evidence>
<dbReference type="GO" id="GO:0003924">
    <property type="term" value="F:GTPase activity"/>
    <property type="evidence" value="ECO:0007669"/>
    <property type="project" value="InterPro"/>
</dbReference>
<dbReference type="InterPro" id="IPR015894">
    <property type="entry name" value="Guanylate-bd_N"/>
</dbReference>
<reference evidence="9" key="2">
    <citation type="submission" date="2009-11" db="EMBL/GenBank/DDBJ databases">
        <title>The Genome Sequence of Allomyces macrogynus strain ATCC 38327.</title>
        <authorList>
            <consortium name="The Broad Institute Genome Sequencing Platform"/>
            <person name="Russ C."/>
            <person name="Cuomo C."/>
            <person name="Shea T."/>
            <person name="Young S.K."/>
            <person name="Zeng Q."/>
            <person name="Koehrsen M."/>
            <person name="Haas B."/>
            <person name="Borodovsky M."/>
            <person name="Guigo R."/>
            <person name="Alvarado L."/>
            <person name="Berlin A."/>
            <person name="Borenstein D."/>
            <person name="Chen Z."/>
            <person name="Engels R."/>
            <person name="Freedman E."/>
            <person name="Gellesch M."/>
            <person name="Goldberg J."/>
            <person name="Griggs A."/>
            <person name="Gujja S."/>
            <person name="Heiman D."/>
            <person name="Hepburn T."/>
            <person name="Howarth C."/>
            <person name="Jen D."/>
            <person name="Larson L."/>
            <person name="Lewis B."/>
            <person name="Mehta T."/>
            <person name="Park D."/>
            <person name="Pearson M."/>
            <person name="Roberts A."/>
            <person name="Saif S."/>
            <person name="Shenoy N."/>
            <person name="Sisk P."/>
            <person name="Stolte C."/>
            <person name="Sykes S."/>
            <person name="Walk T."/>
            <person name="White J."/>
            <person name="Yandava C."/>
            <person name="Burger G."/>
            <person name="Gray M.W."/>
            <person name="Holland P.W.H."/>
            <person name="King N."/>
            <person name="Lang F.B.F."/>
            <person name="Roger A.J."/>
            <person name="Ruiz-Trillo I."/>
            <person name="Lander E."/>
            <person name="Nusbaum C."/>
        </authorList>
    </citation>
    <scope>NUCLEOTIDE SEQUENCE [LARGE SCALE GENOMIC DNA]</scope>
    <source>
        <strain evidence="9">ATCC 38327</strain>
    </source>
</reference>